<evidence type="ECO:0000313" key="4">
    <source>
        <dbReference type="EMBL" id="RSH92150.1"/>
    </source>
</evidence>
<keyword evidence="2" id="KW-0663">Pyridoxal phosphate</keyword>
<organism evidence="4 5">
    <name type="scientific">Saitozyma podzolica</name>
    <dbReference type="NCBI Taxonomy" id="1890683"/>
    <lineage>
        <taxon>Eukaryota</taxon>
        <taxon>Fungi</taxon>
        <taxon>Dikarya</taxon>
        <taxon>Basidiomycota</taxon>
        <taxon>Agaricomycotina</taxon>
        <taxon>Tremellomycetes</taxon>
        <taxon>Tremellales</taxon>
        <taxon>Trimorphomycetaceae</taxon>
        <taxon>Saitozyma</taxon>
    </lineage>
</organism>
<dbReference type="GO" id="GO:0004372">
    <property type="term" value="F:glycine hydroxymethyltransferase activity"/>
    <property type="evidence" value="ECO:0007669"/>
    <property type="project" value="TreeGrafter"/>
</dbReference>
<evidence type="ECO:0000259" key="3">
    <source>
        <dbReference type="Pfam" id="PF00464"/>
    </source>
</evidence>
<comment type="cofactor">
    <cofactor evidence="1">
        <name>pyridoxal 5'-phosphate</name>
        <dbReference type="ChEBI" id="CHEBI:597326"/>
    </cofactor>
</comment>
<dbReference type="InterPro" id="IPR015421">
    <property type="entry name" value="PyrdxlP-dep_Trfase_major"/>
</dbReference>
<dbReference type="EMBL" id="RSCD01000006">
    <property type="protein sequence ID" value="RSH92150.1"/>
    <property type="molecule type" value="Genomic_DNA"/>
</dbReference>
<proteinExistence type="predicted"/>
<evidence type="ECO:0000256" key="1">
    <source>
        <dbReference type="ARBA" id="ARBA00001933"/>
    </source>
</evidence>
<protein>
    <submittedName>
        <fullName evidence="4">Serine hydroxymethyltransferase, cytosolic</fullName>
    </submittedName>
</protein>
<sequence>MSSSVPIPQDFNKCLYTPLAEADPEVQAIVEKETWRQFSGLELIASERDWTMELAHVIAERNNGVAFIPRFQHYVRPSRVSLTQQNLTALAVMEANGSILTNKYSEGLPGARYYGGNEFIDELENLTRERALKAFNLDPKVWGVNVQPYSGSTAK</sequence>
<dbReference type="GO" id="GO:0035999">
    <property type="term" value="P:tetrahydrofolate interconversion"/>
    <property type="evidence" value="ECO:0007669"/>
    <property type="project" value="UniProtKB-UniPathway"/>
</dbReference>
<feature type="domain" description="Serine hydroxymethyltransferase-like" evidence="3">
    <location>
        <begin position="83"/>
        <end position="154"/>
    </location>
</feature>
<dbReference type="GO" id="GO:0032259">
    <property type="term" value="P:methylation"/>
    <property type="evidence" value="ECO:0007669"/>
    <property type="project" value="UniProtKB-KW"/>
</dbReference>
<dbReference type="PANTHER" id="PTHR11680">
    <property type="entry name" value="SERINE HYDROXYMETHYLTRANSFERASE"/>
    <property type="match status" value="1"/>
</dbReference>
<dbReference type="Gene3D" id="3.40.640.10">
    <property type="entry name" value="Type I PLP-dependent aspartate aminotransferase-like (Major domain)"/>
    <property type="match status" value="1"/>
</dbReference>
<keyword evidence="4" id="KW-0808">Transferase</keyword>
<dbReference type="Pfam" id="PF00464">
    <property type="entry name" value="SHMT"/>
    <property type="match status" value="1"/>
</dbReference>
<keyword evidence="5" id="KW-1185">Reference proteome</keyword>
<comment type="caution">
    <text evidence="4">The sequence shown here is derived from an EMBL/GenBank/DDBJ whole genome shotgun (WGS) entry which is preliminary data.</text>
</comment>
<dbReference type="SUPFAM" id="SSF53383">
    <property type="entry name" value="PLP-dependent transferases"/>
    <property type="match status" value="2"/>
</dbReference>
<dbReference type="AlphaFoldDB" id="A0A427YM63"/>
<gene>
    <name evidence="4" type="primary">SHM2_2</name>
    <name evidence="4" type="ORF">EHS25_008565</name>
</gene>
<dbReference type="GO" id="GO:0008168">
    <property type="term" value="F:methyltransferase activity"/>
    <property type="evidence" value="ECO:0007669"/>
    <property type="project" value="UniProtKB-KW"/>
</dbReference>
<dbReference type="GO" id="GO:0030170">
    <property type="term" value="F:pyridoxal phosphate binding"/>
    <property type="evidence" value="ECO:0007669"/>
    <property type="project" value="TreeGrafter"/>
</dbReference>
<dbReference type="PANTHER" id="PTHR11680:SF35">
    <property type="entry name" value="SERINE HYDROXYMETHYLTRANSFERASE 1"/>
    <property type="match status" value="1"/>
</dbReference>
<evidence type="ECO:0000313" key="5">
    <source>
        <dbReference type="Proteomes" id="UP000279259"/>
    </source>
</evidence>
<dbReference type="UniPathway" id="UPA00193"/>
<name>A0A427YM63_9TREE</name>
<reference evidence="4 5" key="1">
    <citation type="submission" date="2018-11" db="EMBL/GenBank/DDBJ databases">
        <title>Genome sequence of Saitozyma podzolica DSM 27192.</title>
        <authorList>
            <person name="Aliyu H."/>
            <person name="Gorte O."/>
            <person name="Ochsenreither K."/>
        </authorList>
    </citation>
    <scope>NUCLEOTIDE SEQUENCE [LARGE SCALE GENOMIC DNA]</scope>
    <source>
        <strain evidence="4 5">DSM 27192</strain>
    </source>
</reference>
<evidence type="ECO:0000256" key="2">
    <source>
        <dbReference type="ARBA" id="ARBA00022898"/>
    </source>
</evidence>
<dbReference type="GO" id="GO:0005739">
    <property type="term" value="C:mitochondrion"/>
    <property type="evidence" value="ECO:0007669"/>
    <property type="project" value="TreeGrafter"/>
</dbReference>
<dbReference type="STRING" id="1890683.A0A427YM63"/>
<dbReference type="OrthoDB" id="2961383at2759"/>
<accession>A0A427YM63</accession>
<dbReference type="Proteomes" id="UP000279259">
    <property type="component" value="Unassembled WGS sequence"/>
</dbReference>
<dbReference type="InterPro" id="IPR049943">
    <property type="entry name" value="Ser_HO-MeTrfase-like"/>
</dbReference>
<keyword evidence="4" id="KW-0489">Methyltransferase</keyword>
<dbReference type="InterPro" id="IPR015424">
    <property type="entry name" value="PyrdxlP-dep_Trfase"/>
</dbReference>
<dbReference type="InterPro" id="IPR039429">
    <property type="entry name" value="SHMT-like_dom"/>
</dbReference>
<dbReference type="GO" id="GO:0019264">
    <property type="term" value="P:glycine biosynthetic process from serine"/>
    <property type="evidence" value="ECO:0007669"/>
    <property type="project" value="TreeGrafter"/>
</dbReference>